<dbReference type="Pfam" id="PF04266">
    <property type="entry name" value="ASCH"/>
    <property type="match status" value="1"/>
</dbReference>
<accession>A0A6C0CA47</accession>
<dbReference type="InterPro" id="IPR007374">
    <property type="entry name" value="ASCH_domain"/>
</dbReference>
<dbReference type="InterPro" id="IPR015947">
    <property type="entry name" value="PUA-like_sf"/>
</dbReference>
<organism evidence="2">
    <name type="scientific">viral metagenome</name>
    <dbReference type="NCBI Taxonomy" id="1070528"/>
    <lineage>
        <taxon>unclassified sequences</taxon>
        <taxon>metagenomes</taxon>
        <taxon>organismal metagenomes</taxon>
    </lineage>
</organism>
<feature type="domain" description="ASCH" evidence="1">
    <location>
        <begin position="14"/>
        <end position="114"/>
    </location>
</feature>
<evidence type="ECO:0000313" key="2">
    <source>
        <dbReference type="EMBL" id="QHT00384.1"/>
    </source>
</evidence>
<dbReference type="AlphaFoldDB" id="A0A6C0CA47"/>
<evidence type="ECO:0000259" key="1">
    <source>
        <dbReference type="Pfam" id="PF04266"/>
    </source>
</evidence>
<reference evidence="2" key="1">
    <citation type="journal article" date="2020" name="Nature">
        <title>Giant virus diversity and host interactions through global metagenomics.</title>
        <authorList>
            <person name="Schulz F."/>
            <person name="Roux S."/>
            <person name="Paez-Espino D."/>
            <person name="Jungbluth S."/>
            <person name="Walsh D.A."/>
            <person name="Denef V.J."/>
            <person name="McMahon K.D."/>
            <person name="Konstantinidis K.T."/>
            <person name="Eloe-Fadrosh E.A."/>
            <person name="Kyrpides N.C."/>
            <person name="Woyke T."/>
        </authorList>
    </citation>
    <scope>NUCLEOTIDE SEQUENCE</scope>
    <source>
        <strain evidence="2">GVMAG-M-3300020192-26</strain>
    </source>
</reference>
<dbReference type="EMBL" id="MN739355">
    <property type="protein sequence ID" value="QHT00384.1"/>
    <property type="molecule type" value="Genomic_DNA"/>
</dbReference>
<sequence length="116" mass="13278">MEIIWKKHISNPTQTPWLDWIVSGQKTFEGRVYQGDWAAMKIGDTIHFHANNRIVICTITDLKRYADFACAFDDLRDKLVPVQNITRDEVSALYSQYFAADDVKKYGVVAVGVKPL</sequence>
<proteinExistence type="predicted"/>
<protein>
    <recommendedName>
        <fullName evidence="1">ASCH domain-containing protein</fullName>
    </recommendedName>
</protein>
<dbReference type="SUPFAM" id="SSF88697">
    <property type="entry name" value="PUA domain-like"/>
    <property type="match status" value="1"/>
</dbReference>
<dbReference type="Gene3D" id="2.30.130.30">
    <property type="entry name" value="Hypothetical protein"/>
    <property type="match status" value="1"/>
</dbReference>
<name>A0A6C0CA47_9ZZZZ</name>